<proteinExistence type="inferred from homology"/>
<dbReference type="Gene3D" id="3.90.20.20">
    <property type="match status" value="1"/>
</dbReference>
<dbReference type="GO" id="GO:0030150">
    <property type="term" value="P:protein import into mitochondrial matrix"/>
    <property type="evidence" value="ECO:0007669"/>
    <property type="project" value="TreeGrafter"/>
</dbReference>
<gene>
    <name evidence="11" type="ORF">PPERSA_04065</name>
</gene>
<evidence type="ECO:0000313" key="11">
    <source>
        <dbReference type="EMBL" id="KRX02862.1"/>
    </source>
</evidence>
<keyword evidence="12" id="KW-1185">Reference proteome</keyword>
<dbReference type="PROSITE" id="PS01071">
    <property type="entry name" value="GRPE"/>
    <property type="match status" value="1"/>
</dbReference>
<dbReference type="InParanoid" id="A0A0V0QKW1"/>
<dbReference type="PANTHER" id="PTHR21237:SF23">
    <property type="entry name" value="GRPE PROTEIN HOMOLOG, MITOCHONDRIAL"/>
    <property type="match status" value="1"/>
</dbReference>
<comment type="subunit">
    <text evidence="3">Homodimer.</text>
</comment>
<dbReference type="InterPro" id="IPR000740">
    <property type="entry name" value="GrpE"/>
</dbReference>
<protein>
    <recommendedName>
        <fullName evidence="7">GrpE protein homolog</fullName>
    </recommendedName>
</protein>
<keyword evidence="4" id="KW-0963">Cytoplasm</keyword>
<dbReference type="Proteomes" id="UP000054937">
    <property type="component" value="Unassembled WGS sequence"/>
</dbReference>
<comment type="function">
    <text evidence="7">Essential component of the PAM complex, a complex required for the translocation of transit peptide-containing proteins from the inner membrane into the mitochondrial matrix in an ATP-dependent manner.</text>
</comment>
<comment type="caution">
    <text evidence="11">The sequence shown here is derived from an EMBL/GenBank/DDBJ whole genome shotgun (WGS) entry which is preliminary data.</text>
</comment>
<evidence type="ECO:0000256" key="6">
    <source>
        <dbReference type="ARBA" id="ARBA00023186"/>
    </source>
</evidence>
<evidence type="ECO:0000256" key="2">
    <source>
        <dbReference type="ARBA" id="ARBA00009054"/>
    </source>
</evidence>
<dbReference type="InterPro" id="IPR013805">
    <property type="entry name" value="GrpE_CC"/>
</dbReference>
<dbReference type="FunCoup" id="A0A0V0QKW1">
    <property type="interactions" value="262"/>
</dbReference>
<evidence type="ECO:0000256" key="3">
    <source>
        <dbReference type="ARBA" id="ARBA00011738"/>
    </source>
</evidence>
<dbReference type="AlphaFoldDB" id="A0A0V0QKW1"/>
<accession>A0A0V0QKW1</accession>
<keyword evidence="6 7" id="KW-0143">Chaperone</keyword>
<dbReference type="Gene3D" id="2.30.22.10">
    <property type="entry name" value="Head domain of nucleotide exchange factor GrpE"/>
    <property type="match status" value="1"/>
</dbReference>
<dbReference type="GO" id="GO:0042803">
    <property type="term" value="F:protein homodimerization activity"/>
    <property type="evidence" value="ECO:0007669"/>
    <property type="project" value="InterPro"/>
</dbReference>
<evidence type="ECO:0000256" key="4">
    <source>
        <dbReference type="ARBA" id="ARBA00022490"/>
    </source>
</evidence>
<dbReference type="CDD" id="cd00446">
    <property type="entry name" value="GrpE"/>
    <property type="match status" value="1"/>
</dbReference>
<evidence type="ECO:0000256" key="8">
    <source>
        <dbReference type="RuleBase" id="RU004478"/>
    </source>
</evidence>
<organism evidence="11 12">
    <name type="scientific">Pseudocohnilembus persalinus</name>
    <name type="common">Ciliate</name>
    <dbReference type="NCBI Taxonomy" id="266149"/>
    <lineage>
        <taxon>Eukaryota</taxon>
        <taxon>Sar</taxon>
        <taxon>Alveolata</taxon>
        <taxon>Ciliophora</taxon>
        <taxon>Intramacronucleata</taxon>
        <taxon>Oligohymenophorea</taxon>
        <taxon>Scuticociliatia</taxon>
        <taxon>Philasterida</taxon>
        <taxon>Pseudocohnilembidae</taxon>
        <taxon>Pseudocohnilembus</taxon>
    </lineage>
</organism>
<evidence type="ECO:0000256" key="9">
    <source>
        <dbReference type="SAM" id="Coils"/>
    </source>
</evidence>
<dbReference type="InterPro" id="IPR009012">
    <property type="entry name" value="GrpE_head"/>
</dbReference>
<evidence type="ECO:0000256" key="1">
    <source>
        <dbReference type="ARBA" id="ARBA00004496"/>
    </source>
</evidence>
<evidence type="ECO:0000256" key="7">
    <source>
        <dbReference type="RuleBase" id="RU000640"/>
    </source>
</evidence>
<keyword evidence="9" id="KW-0175">Coiled coil</keyword>
<sequence length="283" mass="32928">MNTLRKQIVNQLKVQKKLQSLVSQNFQSVQKLNSIPAVPQFRNFYSQKVSYQFCQEKEQQQQKQEQKEEGEKKEESVEKQAEKLPEKLNELLQLGTPEAIAKAKQIHKELDDAHYKLQQDIKKLKEEREQIQKASENFEKKVNELRNSLKIQIEDGELARVRLTKEKEDQKVYSISKFAKELLETCDNLERAIDNSKENKDFDVLLEGTQMTYDILMKTLKKFGVVQINPFKEKFDPNFHDALMQVEDPNLEPGTVAFVIQSGFTIGDRNLRPAKVGVVKKSE</sequence>
<comment type="subcellular location">
    <subcellularLocation>
        <location evidence="1">Cytoplasm</location>
    </subcellularLocation>
    <subcellularLocation>
        <location evidence="7">Mitochondrion matrix</location>
    </subcellularLocation>
</comment>
<dbReference type="OMA" id="ENQHKDQ"/>
<dbReference type="GO" id="GO:0001405">
    <property type="term" value="C:PAM complex, Tim23 associated import motor"/>
    <property type="evidence" value="ECO:0007669"/>
    <property type="project" value="TreeGrafter"/>
</dbReference>
<evidence type="ECO:0000256" key="5">
    <source>
        <dbReference type="ARBA" id="ARBA00023016"/>
    </source>
</evidence>
<dbReference type="FunFam" id="2.30.22.10:FF:000001">
    <property type="entry name" value="Protein GrpE"/>
    <property type="match status" value="1"/>
</dbReference>
<dbReference type="GO" id="GO:0051087">
    <property type="term" value="F:protein-folding chaperone binding"/>
    <property type="evidence" value="ECO:0007669"/>
    <property type="project" value="InterPro"/>
</dbReference>
<dbReference type="EMBL" id="LDAU01000151">
    <property type="protein sequence ID" value="KRX02862.1"/>
    <property type="molecule type" value="Genomic_DNA"/>
</dbReference>
<dbReference type="PANTHER" id="PTHR21237">
    <property type="entry name" value="GRPE PROTEIN"/>
    <property type="match status" value="1"/>
</dbReference>
<feature type="coiled-coil region" evidence="9">
    <location>
        <begin position="107"/>
        <end position="155"/>
    </location>
</feature>
<dbReference type="SUPFAM" id="SSF51064">
    <property type="entry name" value="Head domain of nucleotide exchange factor GrpE"/>
    <property type="match status" value="1"/>
</dbReference>
<feature type="region of interest" description="Disordered" evidence="10">
    <location>
        <begin position="60"/>
        <end position="80"/>
    </location>
</feature>
<reference evidence="11 12" key="1">
    <citation type="journal article" date="2015" name="Sci. Rep.">
        <title>Genome of the facultative scuticociliatosis pathogen Pseudocohnilembus persalinus provides insight into its virulence through horizontal gene transfer.</title>
        <authorList>
            <person name="Xiong J."/>
            <person name="Wang G."/>
            <person name="Cheng J."/>
            <person name="Tian M."/>
            <person name="Pan X."/>
            <person name="Warren A."/>
            <person name="Jiang C."/>
            <person name="Yuan D."/>
            <person name="Miao W."/>
        </authorList>
    </citation>
    <scope>NUCLEOTIDE SEQUENCE [LARGE SCALE GENOMIC DNA]</scope>
    <source>
        <strain evidence="11">36N120E</strain>
    </source>
</reference>
<dbReference type="OrthoDB" id="201635at2759"/>
<dbReference type="GO" id="GO:0006457">
    <property type="term" value="P:protein folding"/>
    <property type="evidence" value="ECO:0007669"/>
    <property type="project" value="InterPro"/>
</dbReference>
<dbReference type="HAMAP" id="MF_01151">
    <property type="entry name" value="GrpE"/>
    <property type="match status" value="1"/>
</dbReference>
<dbReference type="PRINTS" id="PR00773">
    <property type="entry name" value="GRPEPROTEIN"/>
</dbReference>
<keyword evidence="7" id="KW-0496">Mitochondrion</keyword>
<keyword evidence="5" id="KW-0346">Stress response</keyword>
<dbReference type="GO" id="GO:0000774">
    <property type="term" value="F:adenyl-nucleotide exchange factor activity"/>
    <property type="evidence" value="ECO:0007669"/>
    <property type="project" value="InterPro"/>
</dbReference>
<dbReference type="GO" id="GO:0051082">
    <property type="term" value="F:unfolded protein binding"/>
    <property type="evidence" value="ECO:0007669"/>
    <property type="project" value="TreeGrafter"/>
</dbReference>
<name>A0A0V0QKW1_PSEPJ</name>
<evidence type="ECO:0000313" key="12">
    <source>
        <dbReference type="Proteomes" id="UP000054937"/>
    </source>
</evidence>
<dbReference type="Pfam" id="PF01025">
    <property type="entry name" value="GrpE"/>
    <property type="match status" value="1"/>
</dbReference>
<dbReference type="SUPFAM" id="SSF58014">
    <property type="entry name" value="Coiled-coil domain of nucleotide exchange factor GrpE"/>
    <property type="match status" value="1"/>
</dbReference>
<comment type="similarity">
    <text evidence="2 8">Belongs to the GrpE family.</text>
</comment>
<evidence type="ECO:0000256" key="10">
    <source>
        <dbReference type="SAM" id="MobiDB-lite"/>
    </source>
</evidence>